<accession>A0ABZ1JXL7</accession>
<evidence type="ECO:0000313" key="1">
    <source>
        <dbReference type="EMBL" id="WTP63983.1"/>
    </source>
</evidence>
<dbReference type="Proteomes" id="UP001622496">
    <property type="component" value="Chromosome"/>
</dbReference>
<protein>
    <submittedName>
        <fullName evidence="1">Uncharacterized protein</fullName>
    </submittedName>
</protein>
<sequence>MRGVWERAVDAGMNDDFGELDAVRDIVIEDLGSDYDAYRNVSSVVWAA</sequence>
<gene>
    <name evidence="1" type="ORF">OG560_00495</name>
</gene>
<dbReference type="EMBL" id="CP108135">
    <property type="protein sequence ID" value="WTP63983.1"/>
    <property type="molecule type" value="Genomic_DNA"/>
</dbReference>
<keyword evidence="2" id="KW-1185">Reference proteome</keyword>
<name>A0ABZ1JXL7_9ACTN</name>
<evidence type="ECO:0000313" key="2">
    <source>
        <dbReference type="Proteomes" id="UP001622496"/>
    </source>
</evidence>
<dbReference type="RefSeq" id="WP_334546329.1">
    <property type="nucleotide sequence ID" value="NZ_CP108135.1"/>
</dbReference>
<proteinExistence type="predicted"/>
<reference evidence="1 2" key="1">
    <citation type="submission" date="2022-10" db="EMBL/GenBank/DDBJ databases">
        <title>The complete genomes of actinobacterial strains from the NBC collection.</title>
        <authorList>
            <person name="Joergensen T.S."/>
            <person name="Alvarez Arevalo M."/>
            <person name="Sterndorff E.B."/>
            <person name="Faurdal D."/>
            <person name="Vuksanovic O."/>
            <person name="Mourched A.-S."/>
            <person name="Charusanti P."/>
            <person name="Shaw S."/>
            <person name="Blin K."/>
            <person name="Weber T."/>
        </authorList>
    </citation>
    <scope>NUCLEOTIDE SEQUENCE [LARGE SCALE GENOMIC DNA]</scope>
    <source>
        <strain evidence="1 2">NBC_00185</strain>
    </source>
</reference>
<organism evidence="1 2">
    <name type="scientific">[Kitasatospora] papulosa</name>
    <dbReference type="NCBI Taxonomy" id="1464011"/>
    <lineage>
        <taxon>Bacteria</taxon>
        <taxon>Bacillati</taxon>
        <taxon>Actinomycetota</taxon>
        <taxon>Actinomycetes</taxon>
        <taxon>Kitasatosporales</taxon>
        <taxon>Streptomycetaceae</taxon>
        <taxon>Streptomyces</taxon>
    </lineage>
</organism>